<evidence type="ECO:0000256" key="5">
    <source>
        <dbReference type="ARBA" id="ARBA00018429"/>
    </source>
</evidence>
<dbReference type="NCBIfam" id="TIGR00628">
    <property type="entry name" value="ung"/>
    <property type="match status" value="1"/>
</dbReference>
<dbReference type="AlphaFoldDB" id="A0A0K8MI35"/>
<dbReference type="GO" id="GO:0005737">
    <property type="term" value="C:cytoplasm"/>
    <property type="evidence" value="ECO:0007669"/>
    <property type="project" value="UniProtKB-SubCell"/>
</dbReference>
<dbReference type="SMART" id="SM00987">
    <property type="entry name" value="UreE_C"/>
    <property type="match status" value="1"/>
</dbReference>
<dbReference type="SUPFAM" id="SSF52141">
    <property type="entry name" value="Uracil-DNA glycosylase-like"/>
    <property type="match status" value="1"/>
</dbReference>
<name>A0A0K8MI35_9LACO</name>
<proteinExistence type="inferred from homology"/>
<evidence type="ECO:0000256" key="6">
    <source>
        <dbReference type="ARBA" id="ARBA00022763"/>
    </source>
</evidence>
<keyword evidence="9" id="KW-0963">Cytoplasm</keyword>
<comment type="subcellular location">
    <subcellularLocation>
        <location evidence="9">Cytoplasm</location>
    </subcellularLocation>
</comment>
<keyword evidence="6 9" id="KW-0227">DNA damage</keyword>
<dbReference type="CDD" id="cd10027">
    <property type="entry name" value="UDG-F1-like"/>
    <property type="match status" value="1"/>
</dbReference>
<evidence type="ECO:0000256" key="7">
    <source>
        <dbReference type="ARBA" id="ARBA00022801"/>
    </source>
</evidence>
<dbReference type="PANTHER" id="PTHR11264">
    <property type="entry name" value="URACIL-DNA GLYCOSYLASE"/>
    <property type="match status" value="1"/>
</dbReference>
<dbReference type="GO" id="GO:0097510">
    <property type="term" value="P:base-excision repair, AP site formation via deaminated base removal"/>
    <property type="evidence" value="ECO:0007669"/>
    <property type="project" value="TreeGrafter"/>
</dbReference>
<evidence type="ECO:0000256" key="3">
    <source>
        <dbReference type="ARBA" id="ARBA00008184"/>
    </source>
</evidence>
<evidence type="ECO:0000313" key="13">
    <source>
        <dbReference type="EMBL" id="GAP00108.1"/>
    </source>
</evidence>
<dbReference type="NCBIfam" id="NF003592">
    <property type="entry name" value="PRK05254.1-5"/>
    <property type="match status" value="1"/>
</dbReference>
<dbReference type="Gene3D" id="3.40.470.10">
    <property type="entry name" value="Uracil-DNA glycosylase-like domain"/>
    <property type="match status" value="1"/>
</dbReference>
<dbReference type="EC" id="3.2.2.27" evidence="4 9"/>
<feature type="active site" description="Proton acceptor" evidence="9 10">
    <location>
        <position position="68"/>
    </location>
</feature>
<dbReference type="Pfam" id="PF03167">
    <property type="entry name" value="UDG"/>
    <property type="match status" value="1"/>
</dbReference>
<dbReference type="InterPro" id="IPR036895">
    <property type="entry name" value="Uracil-DNA_glycosylase-like_sf"/>
</dbReference>
<comment type="catalytic activity">
    <reaction evidence="1 9 11">
        <text>Hydrolyzes single-stranded DNA or mismatched double-stranded DNA and polynucleotides, releasing free uracil.</text>
        <dbReference type="EC" id="3.2.2.27"/>
    </reaction>
</comment>
<dbReference type="STRING" id="157463.GCA_001047075_01020"/>
<dbReference type="NCBIfam" id="NF003588">
    <property type="entry name" value="PRK05254.1-1"/>
    <property type="match status" value="1"/>
</dbReference>
<sequence length="224" mass="24845">MANFSLTNSDWDSALAAFLPDDYQYQAEDFLAEVYDSNMVTYPSQENVFAALQKTPLDQTKVVILGQDPYHGPDQAQGLAFSVPDDTPVPPSLRNILKELASDSGHERLSHDLSSWADQGVLLLNTVLTVSAGQANSHQGLIWEKLTDAVIQAANADDQPKVFIFWGKPAQKKASLIDKNKHLVLQAPHPSPLAAYRGFFGSAPFSQTNRFLRDHQRPEIDWLN</sequence>
<evidence type="ECO:0000259" key="12">
    <source>
        <dbReference type="SMART" id="SM00986"/>
    </source>
</evidence>
<keyword evidence="8 9" id="KW-0234">DNA repair</keyword>
<dbReference type="Proteomes" id="UP000253891">
    <property type="component" value="Unassembled WGS sequence"/>
</dbReference>
<dbReference type="SMART" id="SM00986">
    <property type="entry name" value="UDG"/>
    <property type="match status" value="1"/>
</dbReference>
<comment type="similarity">
    <text evidence="3 9 11">Belongs to the uracil-DNA glycosylase (UDG) superfamily. UNG family.</text>
</comment>
<dbReference type="GO" id="GO:0004844">
    <property type="term" value="F:uracil DNA N-glycosylase activity"/>
    <property type="evidence" value="ECO:0007669"/>
    <property type="project" value="UniProtKB-UniRule"/>
</dbReference>
<organism evidence="13 14">
    <name type="scientific">Fructobacillus ficulneus</name>
    <dbReference type="NCBI Taxonomy" id="157463"/>
    <lineage>
        <taxon>Bacteria</taxon>
        <taxon>Bacillati</taxon>
        <taxon>Bacillota</taxon>
        <taxon>Bacilli</taxon>
        <taxon>Lactobacillales</taxon>
        <taxon>Lactobacillaceae</taxon>
        <taxon>Fructobacillus</taxon>
    </lineage>
</organism>
<evidence type="ECO:0000256" key="11">
    <source>
        <dbReference type="RuleBase" id="RU003780"/>
    </source>
</evidence>
<keyword evidence="14" id="KW-1185">Reference proteome</keyword>
<evidence type="ECO:0000256" key="10">
    <source>
        <dbReference type="PROSITE-ProRule" id="PRU10072"/>
    </source>
</evidence>
<dbReference type="NCBIfam" id="NF003591">
    <property type="entry name" value="PRK05254.1-4"/>
    <property type="match status" value="1"/>
</dbReference>
<dbReference type="EMBL" id="DF968005">
    <property type="protein sequence ID" value="GAP00108.1"/>
    <property type="molecule type" value="Genomic_DNA"/>
</dbReference>
<evidence type="ECO:0000313" key="14">
    <source>
        <dbReference type="Proteomes" id="UP000253891"/>
    </source>
</evidence>
<evidence type="ECO:0000256" key="4">
    <source>
        <dbReference type="ARBA" id="ARBA00012030"/>
    </source>
</evidence>
<dbReference type="InterPro" id="IPR002043">
    <property type="entry name" value="UDG_fam1"/>
</dbReference>
<evidence type="ECO:0000256" key="9">
    <source>
        <dbReference type="HAMAP-Rule" id="MF_00148"/>
    </source>
</evidence>
<dbReference type="HAMAP" id="MF_00148">
    <property type="entry name" value="UDG"/>
    <property type="match status" value="1"/>
</dbReference>
<feature type="domain" description="Uracil-DNA glycosylase-like" evidence="12">
    <location>
        <begin position="53"/>
        <end position="212"/>
    </location>
</feature>
<evidence type="ECO:0000256" key="8">
    <source>
        <dbReference type="ARBA" id="ARBA00023204"/>
    </source>
</evidence>
<dbReference type="InterPro" id="IPR005122">
    <property type="entry name" value="Uracil-DNA_glycosylase-like"/>
</dbReference>
<dbReference type="PROSITE" id="PS00130">
    <property type="entry name" value="U_DNA_GLYCOSYLASE"/>
    <property type="match status" value="1"/>
</dbReference>
<gene>
    <name evidence="9" type="primary">ung</name>
    <name evidence="13" type="ORF">FFIC_281140</name>
</gene>
<reference evidence="13 14" key="1">
    <citation type="journal article" date="2015" name="BMC Genomics">
        <title>Comparative genomics of Fructobacillus spp. and Leuconostoc spp. reveals niche-specific evolution of Fructobacillus spp.</title>
        <authorList>
            <person name="Endo A."/>
            <person name="Tanizawa Y."/>
            <person name="Tanaka N."/>
            <person name="Maeno S."/>
            <person name="Kumar H."/>
            <person name="Shiwa Y."/>
            <person name="Okada S."/>
            <person name="Yoshikawa H."/>
            <person name="Dicks L."/>
            <person name="Nakagawa J."/>
            <person name="Arita M."/>
        </authorList>
    </citation>
    <scope>NUCLEOTIDE SEQUENCE [LARGE SCALE GENOMIC DNA]</scope>
    <source>
        <strain evidence="13 14">JCM 12225</strain>
    </source>
</reference>
<dbReference type="OrthoDB" id="9804372at2"/>
<dbReference type="NCBIfam" id="NF003589">
    <property type="entry name" value="PRK05254.1-2"/>
    <property type="match status" value="1"/>
</dbReference>
<dbReference type="RefSeq" id="WP_061993458.1">
    <property type="nucleotide sequence ID" value="NZ_DF968005.1"/>
</dbReference>
<accession>A0A0K8MI35</accession>
<keyword evidence="7 9" id="KW-0378">Hydrolase</keyword>
<evidence type="ECO:0000256" key="2">
    <source>
        <dbReference type="ARBA" id="ARBA00002631"/>
    </source>
</evidence>
<protein>
    <recommendedName>
        <fullName evidence="5 9">Uracil-DNA glycosylase</fullName>
        <shortName evidence="9">UDG</shortName>
        <ecNumber evidence="4 9">3.2.2.27</ecNumber>
    </recommendedName>
</protein>
<dbReference type="PANTHER" id="PTHR11264:SF0">
    <property type="entry name" value="URACIL-DNA GLYCOSYLASE"/>
    <property type="match status" value="1"/>
</dbReference>
<dbReference type="InterPro" id="IPR018085">
    <property type="entry name" value="Ura-DNA_Glyclase_AS"/>
</dbReference>
<comment type="function">
    <text evidence="2 9 11">Excises uracil residues from the DNA which can arise as a result of misincorporation of dUMP residues by DNA polymerase or due to deamination of cytosine.</text>
</comment>
<evidence type="ECO:0000256" key="1">
    <source>
        <dbReference type="ARBA" id="ARBA00001400"/>
    </source>
</evidence>